<evidence type="ECO:0000256" key="4">
    <source>
        <dbReference type="ARBA" id="ARBA00022723"/>
    </source>
</evidence>
<organism evidence="7 8">
    <name type="scientific">Marinagarivorans cellulosilyticus</name>
    <dbReference type="NCBI Taxonomy" id="2721545"/>
    <lineage>
        <taxon>Bacteria</taxon>
        <taxon>Pseudomonadati</taxon>
        <taxon>Pseudomonadota</taxon>
        <taxon>Gammaproteobacteria</taxon>
        <taxon>Cellvibrionales</taxon>
        <taxon>Cellvibrionaceae</taxon>
        <taxon>Marinagarivorans</taxon>
    </lineage>
</organism>
<evidence type="ECO:0000259" key="6">
    <source>
        <dbReference type="Pfam" id="PF01648"/>
    </source>
</evidence>
<dbReference type="InterPro" id="IPR004568">
    <property type="entry name" value="Ppantetheine-prot_Trfase_dom"/>
</dbReference>
<dbReference type="RefSeq" id="WP_236985797.1">
    <property type="nucleotide sequence ID" value="NZ_AP023086.1"/>
</dbReference>
<evidence type="ECO:0000256" key="3">
    <source>
        <dbReference type="ARBA" id="ARBA00022679"/>
    </source>
</evidence>
<protein>
    <submittedName>
        <fullName evidence="7">4'-phosphopantetheinyl transferase</fullName>
    </submittedName>
</protein>
<dbReference type="SUPFAM" id="SSF56214">
    <property type="entry name" value="4'-phosphopantetheinyl transferase"/>
    <property type="match status" value="2"/>
</dbReference>
<evidence type="ECO:0000256" key="1">
    <source>
        <dbReference type="ARBA" id="ARBA00001946"/>
    </source>
</evidence>
<keyword evidence="5" id="KW-0460">Magnesium</keyword>
<dbReference type="GO" id="GO:0000287">
    <property type="term" value="F:magnesium ion binding"/>
    <property type="evidence" value="ECO:0007669"/>
    <property type="project" value="InterPro"/>
</dbReference>
<comment type="similarity">
    <text evidence="2">Belongs to the P-Pant transferase superfamily. Gsp/Sfp/HetI/AcpT family.</text>
</comment>
<sequence length="234" mass="26548">MPIFIHLFHIPSLLIETPLHIARAALSPEESLSANNIKAERRLHEFIYGRYYLKHALAKHLNTPVESIIFKKHSHGKLYLEGNPTAFNLTHSGEYLAYAISDEGDIGVDIEHPQRKMSDLTSIAERYFTPEESQALNRLSGAAQTQLFYKIWTLKEAALKTVGTGISAGLDRINAEAMDLSQPQTLALEHSRHALWFEYWYQPMGFDNVFLSIALEPKLIGTPKPDFRLVHAKQ</sequence>
<dbReference type="NCBIfam" id="TIGR00556">
    <property type="entry name" value="pantethn_trn"/>
    <property type="match status" value="1"/>
</dbReference>
<dbReference type="AlphaFoldDB" id="A0AAN1WET8"/>
<dbReference type="InterPro" id="IPR050559">
    <property type="entry name" value="P-Pant_transferase_sf"/>
</dbReference>
<proteinExistence type="inferred from homology"/>
<keyword evidence="3 7" id="KW-0808">Transferase</keyword>
<evidence type="ECO:0000256" key="2">
    <source>
        <dbReference type="ARBA" id="ARBA00010990"/>
    </source>
</evidence>
<dbReference type="InterPro" id="IPR008278">
    <property type="entry name" value="4-PPantetheinyl_Trfase_dom"/>
</dbReference>
<dbReference type="Pfam" id="PF01648">
    <property type="entry name" value="ACPS"/>
    <property type="match status" value="1"/>
</dbReference>
<dbReference type="InterPro" id="IPR037143">
    <property type="entry name" value="4-PPantetheinyl_Trfase_dom_sf"/>
</dbReference>
<dbReference type="KEGG" id="marq:MARGE09_P0494"/>
<name>A0AAN1WET8_9GAMM</name>
<feature type="domain" description="4'-phosphopantetheinyl transferase" evidence="6">
    <location>
        <begin position="106"/>
        <end position="196"/>
    </location>
</feature>
<evidence type="ECO:0000256" key="5">
    <source>
        <dbReference type="ARBA" id="ARBA00022842"/>
    </source>
</evidence>
<evidence type="ECO:0000313" key="7">
    <source>
        <dbReference type="EMBL" id="BCD96294.1"/>
    </source>
</evidence>
<dbReference type="Gene3D" id="3.90.470.20">
    <property type="entry name" value="4'-phosphopantetheinyl transferase domain"/>
    <property type="match status" value="1"/>
</dbReference>
<reference evidence="7 8" key="1">
    <citation type="journal article" date="2022" name="IScience">
        <title>An ultrasensitive nanofiber-based assay for enzymatic hydrolysis and deep-sea microbial degradation of cellulose.</title>
        <authorList>
            <person name="Tsudome M."/>
            <person name="Tachioka M."/>
            <person name="Miyazaki M."/>
            <person name="Uchimura K."/>
            <person name="Tsuda M."/>
            <person name="Takaki Y."/>
            <person name="Deguchi S."/>
        </authorList>
    </citation>
    <scope>NUCLEOTIDE SEQUENCE [LARGE SCALE GENOMIC DNA]</scope>
    <source>
        <strain evidence="7 8">GE09</strain>
    </source>
</reference>
<dbReference type="EMBL" id="AP023086">
    <property type="protein sequence ID" value="BCD96294.1"/>
    <property type="molecule type" value="Genomic_DNA"/>
</dbReference>
<dbReference type="Proteomes" id="UP001320119">
    <property type="component" value="Chromosome"/>
</dbReference>
<comment type="cofactor">
    <cofactor evidence="1">
        <name>Mg(2+)</name>
        <dbReference type="ChEBI" id="CHEBI:18420"/>
    </cofactor>
</comment>
<accession>A0AAN1WET8</accession>
<dbReference type="GO" id="GO:0008897">
    <property type="term" value="F:holo-[acyl-carrier-protein] synthase activity"/>
    <property type="evidence" value="ECO:0007669"/>
    <property type="project" value="InterPro"/>
</dbReference>
<dbReference type="PANTHER" id="PTHR12215:SF10">
    <property type="entry name" value="L-AMINOADIPATE-SEMIALDEHYDE DEHYDROGENASE-PHOSPHOPANTETHEINYL TRANSFERASE"/>
    <property type="match status" value="1"/>
</dbReference>
<gene>
    <name evidence="7" type="ORF">MARGE09_P0494</name>
</gene>
<dbReference type="GO" id="GO:0005829">
    <property type="term" value="C:cytosol"/>
    <property type="evidence" value="ECO:0007669"/>
    <property type="project" value="TreeGrafter"/>
</dbReference>
<keyword evidence="8" id="KW-1185">Reference proteome</keyword>
<dbReference type="GO" id="GO:0019878">
    <property type="term" value="P:lysine biosynthetic process via aminoadipic acid"/>
    <property type="evidence" value="ECO:0007669"/>
    <property type="project" value="TreeGrafter"/>
</dbReference>
<dbReference type="GO" id="GO:0006633">
    <property type="term" value="P:fatty acid biosynthetic process"/>
    <property type="evidence" value="ECO:0007669"/>
    <property type="project" value="InterPro"/>
</dbReference>
<evidence type="ECO:0000313" key="8">
    <source>
        <dbReference type="Proteomes" id="UP001320119"/>
    </source>
</evidence>
<dbReference type="PANTHER" id="PTHR12215">
    <property type="entry name" value="PHOSPHOPANTETHEINE TRANSFERASE"/>
    <property type="match status" value="1"/>
</dbReference>
<keyword evidence="4" id="KW-0479">Metal-binding</keyword>